<organism evidence="3 4">
    <name type="scientific">Clostridium frigoris</name>
    <dbReference type="NCBI Taxonomy" id="205327"/>
    <lineage>
        <taxon>Bacteria</taxon>
        <taxon>Bacillati</taxon>
        <taxon>Bacillota</taxon>
        <taxon>Clostridia</taxon>
        <taxon>Eubacteriales</taxon>
        <taxon>Clostridiaceae</taxon>
        <taxon>Clostridium</taxon>
    </lineage>
</organism>
<proteinExistence type="predicted"/>
<dbReference type="EMBL" id="JAHLDV010000063">
    <property type="protein sequence ID" value="MBU3161430.1"/>
    <property type="molecule type" value="Genomic_DNA"/>
</dbReference>
<keyword evidence="4" id="KW-1185">Reference proteome</keyword>
<sequence length="556" mass="64623">MKILKLVIKNPSNQVIRDINFEEFGVSFIYGDIQEPKNLGATINSLGKTLLIKCIDYIYGSNEDPKIIKSRIHGYTLEATVKYKDIEYKVIRILGKSNEIMINDAPYSLTDYKNFFNIKRSIIGKQFIINKKSNIISYNTNASKYDVVDFLFLLGLNNLLESIESIYSSQDAVKKYKNNKVDLVKFYGDFDLKQIDEEIYFVDKEVDRLNSQMGKISSKIKGIEISDLQVNIVEEYASKSSKLKKTKSEFEKAKLECSRLIEFIENSNKVDISSEHILAIYNKTKIEVPTLIKKKIEDVEIFHQKVFKERKEFLSNKKVSIEKDMKKMEVQIQKLSLEIDRIGKIISLNQVYQESIALYENYNNELQELKYKEGKLSQIKNVEDNITTEDKKLTTNFDLASHIQKDYSEVIKGYRDFIYGITKAIYDDDVNSYFDIKIRKKHQTSRPVLIELTLKGDTGEGVSEIKKNLIDYLLFKCNSYIDFFVQDSSCYNGIDPRQVSGMLTEVEKIAQETKKQAIISINKYQLGNYNEIIEFVKDKSSIILSEKDKLFRFDFE</sequence>
<comment type="caution">
    <text evidence="3">The sequence shown here is derived from an EMBL/GenBank/DDBJ whole genome shotgun (WGS) entry which is preliminary data.</text>
</comment>
<feature type="domain" description="DUF2326" evidence="2">
    <location>
        <begin position="421"/>
        <end position="555"/>
    </location>
</feature>
<evidence type="ECO:0000259" key="2">
    <source>
        <dbReference type="Pfam" id="PF10088"/>
    </source>
</evidence>
<dbReference type="Proteomes" id="UP000776252">
    <property type="component" value="Unassembled WGS sequence"/>
</dbReference>
<protein>
    <submittedName>
        <fullName evidence="3">DUF2326 domain-containing protein</fullName>
    </submittedName>
</protein>
<keyword evidence="1" id="KW-0175">Coiled coil</keyword>
<evidence type="ECO:0000313" key="4">
    <source>
        <dbReference type="Proteomes" id="UP000776252"/>
    </source>
</evidence>
<evidence type="ECO:0000313" key="3">
    <source>
        <dbReference type="EMBL" id="MBU3161430.1"/>
    </source>
</evidence>
<dbReference type="Pfam" id="PF10088">
    <property type="entry name" value="DUF2326"/>
    <property type="match status" value="1"/>
</dbReference>
<name>A0ABS6BXU2_9CLOT</name>
<reference evidence="3 4" key="1">
    <citation type="submission" date="2021-06" db="EMBL/GenBank/DDBJ databases">
        <title>Clostridia strains as spoilage organisms.</title>
        <authorList>
            <person name="Wambui J."/>
            <person name="Stephan R."/>
            <person name="Stevens M.J.A."/>
        </authorList>
    </citation>
    <scope>NUCLEOTIDE SEQUENCE [LARGE SCALE GENOMIC DNA]</scope>
    <source>
        <strain evidence="3 4">DSM 14204</strain>
    </source>
</reference>
<accession>A0ABS6BXU2</accession>
<gene>
    <name evidence="3" type="ORF">KPL37_17120</name>
</gene>
<feature type="coiled-coil region" evidence="1">
    <location>
        <begin position="311"/>
        <end position="372"/>
    </location>
</feature>
<evidence type="ECO:0000256" key="1">
    <source>
        <dbReference type="SAM" id="Coils"/>
    </source>
</evidence>
<dbReference type="InterPro" id="IPR018760">
    <property type="entry name" value="DUF2326"/>
</dbReference>
<dbReference type="RefSeq" id="WP_216151243.1">
    <property type="nucleotide sequence ID" value="NZ_JAHLDV010000063.1"/>
</dbReference>